<keyword evidence="1" id="KW-0732">Signal</keyword>
<dbReference type="RefSeq" id="WP_086676414.1">
    <property type="nucleotide sequence ID" value="NZ_FNUJ01000001.1"/>
</dbReference>
<dbReference type="Proteomes" id="UP000198878">
    <property type="component" value="Unassembled WGS sequence"/>
</dbReference>
<dbReference type="PANTHER" id="PTHR36848:SF2">
    <property type="entry name" value="SECRETED PROTEIN"/>
    <property type="match status" value="1"/>
</dbReference>
<evidence type="ECO:0000256" key="1">
    <source>
        <dbReference type="SAM" id="SignalP"/>
    </source>
</evidence>
<dbReference type="InterPro" id="IPR006311">
    <property type="entry name" value="TAT_signal"/>
</dbReference>
<dbReference type="Gene3D" id="2.60.120.260">
    <property type="entry name" value="Galactose-binding domain-like"/>
    <property type="match status" value="1"/>
</dbReference>
<protein>
    <submittedName>
        <fullName evidence="2">Alpha-L-rhamnosidase</fullName>
    </submittedName>
</protein>
<dbReference type="EMBL" id="FNUJ01000001">
    <property type="protein sequence ID" value="SEF19861.1"/>
    <property type="molecule type" value="Genomic_DNA"/>
</dbReference>
<dbReference type="Pfam" id="PF17132">
    <property type="entry name" value="Glyco_hydro_106"/>
    <property type="match status" value="1"/>
</dbReference>
<accession>A0A1H5Q361</accession>
<dbReference type="OrthoDB" id="9761519at2"/>
<dbReference type="SUPFAM" id="SSF49785">
    <property type="entry name" value="Galactose-binding domain-like"/>
    <property type="match status" value="1"/>
</dbReference>
<keyword evidence="3" id="KW-1185">Reference proteome</keyword>
<evidence type="ECO:0000313" key="3">
    <source>
        <dbReference type="Proteomes" id="UP000198878"/>
    </source>
</evidence>
<reference evidence="3" key="1">
    <citation type="submission" date="2016-10" db="EMBL/GenBank/DDBJ databases">
        <authorList>
            <person name="Varghese N."/>
            <person name="Submissions S."/>
        </authorList>
    </citation>
    <scope>NUCLEOTIDE SEQUENCE [LARGE SCALE GENOMIC DNA]</scope>
    <source>
        <strain evidence="3">DSM 44654</strain>
    </source>
</reference>
<dbReference type="STRING" id="218821.SAMN05421837_101131"/>
<sequence length="971" mass="104498">MTVSRRTVLTIGAALGVGATLSWAPPALAASGKPFAKQFAKPDASTAAKFRWWWPHGLVDLGEIAREVDQIADAGFGGVEIQDVHHSVQTVLDPEHHGWGTPAWLAAVETALRRAKARGLTVDLAMGPCWPTAVPTITPDDVAASKELAHGVVTVTGGYSGPPPAALVPAEPAVGKQDLIAVQAALVVGSPTAATVVLDPASVRTVDVHNGQIDWTAPEGTWMLFAYWARGSAQQPEAGPHTAPLAYVVDHFGAAGTKAVLDEWNSTILTRAIRGLLKDVGGDLFEDSLEIETDATIWTPDFLTEFRRRAGYDLLPYLPVVVQRKGKYLFAFDSDTSNHVRDDYNQVLSDLYHENHLLPIRDFAHRLGMTLRGQPYGLQTDALRSAALLDVPESESLGFKNLDDYRVLASGRDMGGRRLLSCESAAYANGAYNTTWDKVLQTMGSVFAGGVNQAVLHGFAYAMAPGAEWPGFAAFSPYNGNGIGYAEAWGPRQPTWGHVPDIAGWFARTQLVLRTGRPQVDLAFLRQKGWTSTGIGAPWATNDGIPAGWTHGFLSEGVLDLPSAVVRRGRLAPDGPAYKAMILGGDQFHGSEHTLSVHAAQRLLDFARAGLPTVVIGTWTDVHAEGIAQPGENDRLRSLVTALVALPSVRVVPDATGIPAALASLGVTRDVEHDPSTVMSVHRIDGDTDYYYLCNARHAENRKITAVTQDVWLTAQDRNAQPFVLDAWTGETSRWGLFSRSGDKIRVSVSLNPGQSVIVGLAAGRGPHAVSSDAPEVRDHDGKLVVRASAAGTYSTTLSTGRVVRTSVAAPPAPIALSTWDLEVEDWQPGATPTSTLKPKRRFSLSALAAWPSIPGLEDVSGVGRYRTTVDLGRWDRGLGAYLELGEVFDTYRVWVNGAALPPCDVLDPVVDVGPWLEPGRNSIEVEVATTLNNRLRVSRPAVFAIAARQAYGLVGPVRLLPYRQEEIRRR</sequence>
<dbReference type="PROSITE" id="PS51318">
    <property type="entry name" value="TAT"/>
    <property type="match status" value="1"/>
</dbReference>
<dbReference type="AlphaFoldDB" id="A0A1H5Q361"/>
<proteinExistence type="predicted"/>
<feature type="signal peptide" evidence="1">
    <location>
        <begin position="1"/>
        <end position="29"/>
    </location>
</feature>
<dbReference type="InterPro" id="IPR053161">
    <property type="entry name" value="Ulvan_degrading_GH"/>
</dbReference>
<gene>
    <name evidence="2" type="ORF">SAMN05421837_101131</name>
</gene>
<organism evidence="2 3">
    <name type="scientific">Amycolatopsis pretoriensis</name>
    <dbReference type="NCBI Taxonomy" id="218821"/>
    <lineage>
        <taxon>Bacteria</taxon>
        <taxon>Bacillati</taxon>
        <taxon>Actinomycetota</taxon>
        <taxon>Actinomycetes</taxon>
        <taxon>Pseudonocardiales</taxon>
        <taxon>Pseudonocardiaceae</taxon>
        <taxon>Amycolatopsis</taxon>
    </lineage>
</organism>
<evidence type="ECO:0000313" key="2">
    <source>
        <dbReference type="EMBL" id="SEF19861.1"/>
    </source>
</evidence>
<dbReference type="PANTHER" id="PTHR36848">
    <property type="entry name" value="DNA-BINDING PROTEIN (PUTATIVE SECRETED PROTEIN)-RELATED"/>
    <property type="match status" value="1"/>
</dbReference>
<dbReference type="InterPro" id="IPR008979">
    <property type="entry name" value="Galactose-bd-like_sf"/>
</dbReference>
<name>A0A1H5Q361_9PSEU</name>
<feature type="chain" id="PRO_5011451164" evidence="1">
    <location>
        <begin position="30"/>
        <end position="971"/>
    </location>
</feature>